<evidence type="ECO:0000256" key="4">
    <source>
        <dbReference type="ARBA" id="ARBA00022679"/>
    </source>
</evidence>
<dbReference type="GO" id="GO:0000155">
    <property type="term" value="F:phosphorelay sensor kinase activity"/>
    <property type="evidence" value="ECO:0007669"/>
    <property type="project" value="InterPro"/>
</dbReference>
<dbReference type="EMBL" id="SOZI01000004">
    <property type="protein sequence ID" value="TNY24158.1"/>
    <property type="molecule type" value="Genomic_DNA"/>
</dbReference>
<reference evidence="10 11" key="1">
    <citation type="submission" date="2019-03" db="EMBL/GenBank/DDBJ databases">
        <title>Rhodosporidium diobovatum UCD-FST 08-225 genome sequencing, assembly, and annotation.</title>
        <authorList>
            <person name="Fakankun I.U."/>
            <person name="Fristensky B."/>
            <person name="Levin D.B."/>
        </authorList>
    </citation>
    <scope>NUCLEOTIDE SEQUENCE [LARGE SCALE GENOMIC DNA]</scope>
    <source>
        <strain evidence="10 11">UCD-FST 08-225</strain>
    </source>
</reference>
<dbReference type="SUPFAM" id="SSF55781">
    <property type="entry name" value="GAF domain-like"/>
    <property type="match status" value="1"/>
</dbReference>
<dbReference type="CDD" id="cd17546">
    <property type="entry name" value="REC_hyHK_CKI1_RcsC-like"/>
    <property type="match status" value="1"/>
</dbReference>
<name>A0A5C5G4X3_9BASI</name>
<sequence length="1101" mass="118380">MPPPPPVAVVHPPSPAPAEAESASVTKAAAAAASSASNDDDNDDVQGGSGAQDAAAWDALVKRYEDGTCATDMTTAPVRRPDDLVFEADKAPPPPRDCSTAPPAPPEGADVDFAREFYLREGYMPALKSPREQERRRVLRRYSLYDIGRVPAIDDLASLARDVFDVECVVVNIVLEDHVLLVSTSGWDDNEGNADAPHPVVPLTASFCPHAMAKPPSAGCFQIPDTTHDWRFKRNPLVQDGEGRIVFFASSNIYLPSGSPSPSPDSAEADPATLPVGSLCLLHPKPRPKLTERQERMLKQFATMAAKEFELAFEQQRRHTTDGQQNCMRELLDSLIVWPSRNLVSSATTLPCNFSGMAKELHRWTGSDFAFILDLRGFNHSPSDLTPPPSPSLSQRSLRSPDSALQSRPTSVQSGRPTPPASPNSGPGGKDYLHSRKPSAPHRRDAKLHGPGIISVMDVECGESDAMTAQRKRDWEAAINSSAGVNGIAKALADWHRTGQIAFSVPVATQDNPVPVLDTPLAGVLTSDVKAIVAVPVFDHEGEPAIYVVVGSRKQHFQYELTDQSFVQSVGALLVAGMLQERILAADKAKQAFLSQVSHELRTPMFAIGSQLELIRTMTEPSALESINPLLDVAEICLTSLREVLDDTLDVSKLNNGQQVAAANLVTVELESLVIDVVKSCWHKAKRLAALRNGDEGQSNSSAVEKVDVLLRTSLPAGTKAKVDVGGLKRVLINLFGNALKFTSTGSITLIVAPDGLPCTDGSRRIRFEVEDTGKGMSQEFLRDHLFVAFRQEDSFTNGAGLGVSIAESIVKRMGGTLRYRSSPGAGTTATVTVPLEGVTPPDAGKEGAKPVTRNLSEELATLFDPQSRTPAPSAEPEDRPSVDEASERIEDEERTGSLAQGAKKTLVSGIPADTPADSSLAQQASSSPVRVLIVDDNPIARRILVTFHKTKRVDYAEADGGAQAIERFKEFRPNLVWCDIQMPDVDGIQATREMREFEEQEGLSRARIVAISGLDSTLGEHSSVLTSGQVDHWLVKSGSSLRALAADLADYTKKLVESDGVDGDGDANDASPSEDEDDDHADRKPKPNGINGTHDADSVA</sequence>
<dbReference type="InterPro" id="IPR036890">
    <property type="entry name" value="HATPase_C_sf"/>
</dbReference>
<dbReference type="SUPFAM" id="SSF47384">
    <property type="entry name" value="Homodimeric domain of signal transducing histidine kinase"/>
    <property type="match status" value="1"/>
</dbReference>
<feature type="modified residue" description="4-aspartylphosphate" evidence="6">
    <location>
        <position position="980"/>
    </location>
</feature>
<feature type="compositionally biased region" description="Pro residues" evidence="7">
    <location>
        <begin position="1"/>
        <end position="16"/>
    </location>
</feature>
<organism evidence="10 11">
    <name type="scientific">Rhodotorula diobovata</name>
    <dbReference type="NCBI Taxonomy" id="5288"/>
    <lineage>
        <taxon>Eukaryota</taxon>
        <taxon>Fungi</taxon>
        <taxon>Dikarya</taxon>
        <taxon>Basidiomycota</taxon>
        <taxon>Pucciniomycotina</taxon>
        <taxon>Microbotryomycetes</taxon>
        <taxon>Sporidiobolales</taxon>
        <taxon>Sporidiobolaceae</taxon>
        <taxon>Rhodotorula</taxon>
    </lineage>
</organism>
<proteinExistence type="predicted"/>
<evidence type="ECO:0000256" key="6">
    <source>
        <dbReference type="PROSITE-ProRule" id="PRU00169"/>
    </source>
</evidence>
<dbReference type="InterPro" id="IPR011006">
    <property type="entry name" value="CheY-like_superfamily"/>
</dbReference>
<feature type="region of interest" description="Disordered" evidence="7">
    <location>
        <begin position="1"/>
        <end position="52"/>
    </location>
</feature>
<evidence type="ECO:0000256" key="5">
    <source>
        <dbReference type="ARBA" id="ARBA00022777"/>
    </source>
</evidence>
<dbReference type="Pfam" id="PF00072">
    <property type="entry name" value="Response_reg"/>
    <property type="match status" value="1"/>
</dbReference>
<dbReference type="STRING" id="5288.A0A5C5G4X3"/>
<feature type="compositionally biased region" description="Polar residues" evidence="7">
    <location>
        <begin position="404"/>
        <end position="416"/>
    </location>
</feature>
<dbReference type="PRINTS" id="PR00344">
    <property type="entry name" value="BCTRLSENSOR"/>
</dbReference>
<dbReference type="InterPro" id="IPR003594">
    <property type="entry name" value="HATPase_dom"/>
</dbReference>
<dbReference type="SMART" id="SM00448">
    <property type="entry name" value="REC"/>
    <property type="match status" value="1"/>
</dbReference>
<feature type="compositionally biased region" description="Low complexity" evidence="7">
    <location>
        <begin position="919"/>
        <end position="928"/>
    </location>
</feature>
<feature type="region of interest" description="Disordered" evidence="7">
    <location>
        <begin position="88"/>
        <end position="109"/>
    </location>
</feature>
<dbReference type="InterPro" id="IPR003661">
    <property type="entry name" value="HisK_dim/P_dom"/>
</dbReference>
<evidence type="ECO:0000256" key="2">
    <source>
        <dbReference type="ARBA" id="ARBA00012438"/>
    </source>
</evidence>
<feature type="compositionally biased region" description="Pro residues" evidence="7">
    <location>
        <begin position="91"/>
        <end position="106"/>
    </location>
</feature>
<dbReference type="InterPro" id="IPR001789">
    <property type="entry name" value="Sig_transdc_resp-reg_receiver"/>
</dbReference>
<evidence type="ECO:0000256" key="7">
    <source>
        <dbReference type="SAM" id="MobiDB-lite"/>
    </source>
</evidence>
<evidence type="ECO:0000256" key="3">
    <source>
        <dbReference type="ARBA" id="ARBA00022553"/>
    </source>
</evidence>
<keyword evidence="11" id="KW-1185">Reference proteome</keyword>
<evidence type="ECO:0000313" key="11">
    <source>
        <dbReference type="Proteomes" id="UP000311382"/>
    </source>
</evidence>
<dbReference type="OrthoDB" id="60033at2759"/>
<gene>
    <name evidence="10" type="ORF">DMC30DRAFT_413400</name>
</gene>
<dbReference type="InterPro" id="IPR036097">
    <property type="entry name" value="HisK_dim/P_sf"/>
</dbReference>
<dbReference type="Pfam" id="PF02518">
    <property type="entry name" value="HATPase_c"/>
    <property type="match status" value="1"/>
</dbReference>
<feature type="domain" description="Response regulatory" evidence="9">
    <location>
        <begin position="931"/>
        <end position="1052"/>
    </location>
</feature>
<keyword evidence="4" id="KW-0808">Transferase</keyword>
<dbReference type="PANTHER" id="PTHR43047">
    <property type="entry name" value="TWO-COMPONENT HISTIDINE PROTEIN KINASE"/>
    <property type="match status" value="1"/>
</dbReference>
<dbReference type="GO" id="GO:0005886">
    <property type="term" value="C:plasma membrane"/>
    <property type="evidence" value="ECO:0007669"/>
    <property type="project" value="TreeGrafter"/>
</dbReference>
<accession>A0A5C5G4X3</accession>
<dbReference type="InterPro" id="IPR004358">
    <property type="entry name" value="Sig_transdc_His_kin-like_C"/>
</dbReference>
<feature type="region of interest" description="Disordered" evidence="7">
    <location>
        <begin position="818"/>
        <end position="904"/>
    </location>
</feature>
<dbReference type="Gene3D" id="3.40.50.2300">
    <property type="match status" value="1"/>
</dbReference>
<dbReference type="PROSITE" id="PS50109">
    <property type="entry name" value="HIS_KIN"/>
    <property type="match status" value="1"/>
</dbReference>
<feature type="domain" description="Histidine kinase" evidence="8">
    <location>
        <begin position="596"/>
        <end position="838"/>
    </location>
</feature>
<feature type="region of interest" description="Disordered" evidence="7">
    <location>
        <begin position="909"/>
        <end position="928"/>
    </location>
</feature>
<dbReference type="Pfam" id="PF00512">
    <property type="entry name" value="HisKA"/>
    <property type="match status" value="1"/>
</dbReference>
<dbReference type="SMART" id="SM00388">
    <property type="entry name" value="HisKA"/>
    <property type="match status" value="1"/>
</dbReference>
<dbReference type="SUPFAM" id="SSF55874">
    <property type="entry name" value="ATPase domain of HSP90 chaperone/DNA topoisomerase II/histidine kinase"/>
    <property type="match status" value="1"/>
</dbReference>
<comment type="caution">
    <text evidence="10">The sequence shown here is derived from an EMBL/GenBank/DDBJ whole genome shotgun (WGS) entry which is preliminary data.</text>
</comment>
<dbReference type="InterPro" id="IPR005467">
    <property type="entry name" value="His_kinase_dom"/>
</dbReference>
<dbReference type="SUPFAM" id="SSF52172">
    <property type="entry name" value="CheY-like"/>
    <property type="match status" value="1"/>
</dbReference>
<dbReference type="CDD" id="cd00082">
    <property type="entry name" value="HisKA"/>
    <property type="match status" value="1"/>
</dbReference>
<feature type="compositionally biased region" description="Basic residues" evidence="7">
    <location>
        <begin position="435"/>
        <end position="446"/>
    </location>
</feature>
<evidence type="ECO:0000313" key="10">
    <source>
        <dbReference type="EMBL" id="TNY24158.1"/>
    </source>
</evidence>
<evidence type="ECO:0000259" key="8">
    <source>
        <dbReference type="PROSITE" id="PS50109"/>
    </source>
</evidence>
<feature type="region of interest" description="Disordered" evidence="7">
    <location>
        <begin position="382"/>
        <end position="451"/>
    </location>
</feature>
<keyword evidence="5" id="KW-0418">Kinase</keyword>
<protein>
    <recommendedName>
        <fullName evidence="2">histidine kinase</fullName>
        <ecNumber evidence="2">2.7.13.3</ecNumber>
    </recommendedName>
</protein>
<feature type="compositionally biased region" description="Low complexity" evidence="7">
    <location>
        <begin position="17"/>
        <end position="37"/>
    </location>
</feature>
<feature type="region of interest" description="Disordered" evidence="7">
    <location>
        <begin position="1058"/>
        <end position="1101"/>
    </location>
</feature>
<keyword evidence="3 6" id="KW-0597">Phosphoprotein</keyword>
<dbReference type="Gene3D" id="1.10.287.130">
    <property type="match status" value="1"/>
</dbReference>
<comment type="catalytic activity">
    <reaction evidence="1">
        <text>ATP + protein L-histidine = ADP + protein N-phospho-L-histidine.</text>
        <dbReference type="EC" id="2.7.13.3"/>
    </reaction>
</comment>
<dbReference type="GO" id="GO:0009927">
    <property type="term" value="F:histidine phosphotransfer kinase activity"/>
    <property type="evidence" value="ECO:0007669"/>
    <property type="project" value="TreeGrafter"/>
</dbReference>
<feature type="compositionally biased region" description="Acidic residues" evidence="7">
    <location>
        <begin position="1060"/>
        <end position="1080"/>
    </location>
</feature>
<dbReference type="PANTHER" id="PTHR43047:SF72">
    <property type="entry name" value="OSMOSENSING HISTIDINE PROTEIN KINASE SLN1"/>
    <property type="match status" value="1"/>
</dbReference>
<dbReference type="Proteomes" id="UP000311382">
    <property type="component" value="Unassembled WGS sequence"/>
</dbReference>
<dbReference type="PROSITE" id="PS50110">
    <property type="entry name" value="RESPONSE_REGULATORY"/>
    <property type="match status" value="1"/>
</dbReference>
<evidence type="ECO:0000259" key="9">
    <source>
        <dbReference type="PROSITE" id="PS50110"/>
    </source>
</evidence>
<dbReference type="Gene3D" id="3.30.565.10">
    <property type="entry name" value="Histidine kinase-like ATPase, C-terminal domain"/>
    <property type="match status" value="1"/>
</dbReference>
<evidence type="ECO:0000256" key="1">
    <source>
        <dbReference type="ARBA" id="ARBA00000085"/>
    </source>
</evidence>
<dbReference type="SMART" id="SM00387">
    <property type="entry name" value="HATPase_c"/>
    <property type="match status" value="1"/>
</dbReference>
<dbReference type="EC" id="2.7.13.3" evidence="2"/>
<feature type="compositionally biased region" description="Basic and acidic residues" evidence="7">
    <location>
        <begin position="877"/>
        <end position="889"/>
    </location>
</feature>
<feature type="compositionally biased region" description="Low complexity" evidence="7">
    <location>
        <begin position="392"/>
        <end position="403"/>
    </location>
</feature>
<dbReference type="AlphaFoldDB" id="A0A5C5G4X3"/>